<feature type="region of interest" description="Disordered" evidence="6">
    <location>
        <begin position="629"/>
        <end position="734"/>
    </location>
</feature>
<evidence type="ECO:0000256" key="2">
    <source>
        <dbReference type="ARBA" id="ARBA00023015"/>
    </source>
</evidence>
<feature type="domain" description="HTH myb-type" evidence="8">
    <location>
        <begin position="538"/>
        <end position="584"/>
    </location>
</feature>
<comment type="subcellular location">
    <subcellularLocation>
        <location evidence="1">Nucleus</location>
    </subcellularLocation>
</comment>
<dbReference type="KEGG" id="dcr:108199972"/>
<keyword evidence="10" id="KW-1185">Reference proteome</keyword>
<keyword evidence="5" id="KW-0539">Nucleus</keyword>
<dbReference type="PROSITE" id="PS50090">
    <property type="entry name" value="MYB_LIKE"/>
    <property type="match status" value="5"/>
</dbReference>
<evidence type="ECO:0000259" key="8">
    <source>
        <dbReference type="PROSITE" id="PS51294"/>
    </source>
</evidence>
<feature type="compositionally biased region" description="Basic and acidic residues" evidence="6">
    <location>
        <begin position="678"/>
        <end position="692"/>
    </location>
</feature>
<feature type="domain" description="Myb-like" evidence="7">
    <location>
        <begin position="276"/>
        <end position="371"/>
    </location>
</feature>
<dbReference type="PANTHER" id="PTHR46621:SF1">
    <property type="entry name" value="SNRNA-ACTIVATING PROTEIN COMPLEX SUBUNIT 4"/>
    <property type="match status" value="1"/>
</dbReference>
<proteinExistence type="predicted"/>
<dbReference type="AlphaFoldDB" id="A0AAF1B9E8"/>
<keyword evidence="4" id="KW-0804">Transcription</keyword>
<dbReference type="GO" id="GO:0019185">
    <property type="term" value="C:snRNA-activating protein complex"/>
    <property type="evidence" value="ECO:0007669"/>
    <property type="project" value="TreeGrafter"/>
</dbReference>
<dbReference type="PANTHER" id="PTHR46621">
    <property type="entry name" value="SNRNA-ACTIVATING PROTEIN COMPLEX SUBUNIT 4"/>
    <property type="match status" value="1"/>
</dbReference>
<dbReference type="InterPro" id="IPR009057">
    <property type="entry name" value="Homeodomain-like_sf"/>
</dbReference>
<feature type="domain" description="HTH myb-type" evidence="8">
    <location>
        <begin position="481"/>
        <end position="533"/>
    </location>
</feature>
<dbReference type="InterPro" id="IPR051575">
    <property type="entry name" value="Myb-like_DNA-bd"/>
</dbReference>
<reference evidence="9" key="1">
    <citation type="journal article" date="2016" name="Nat. Genet.">
        <title>A high-quality carrot genome assembly provides new insights into carotenoid accumulation and asterid genome evolution.</title>
        <authorList>
            <person name="Iorizzo M."/>
            <person name="Ellison S."/>
            <person name="Senalik D."/>
            <person name="Zeng P."/>
            <person name="Satapoomin P."/>
            <person name="Huang J."/>
            <person name="Bowman M."/>
            <person name="Iovene M."/>
            <person name="Sanseverino W."/>
            <person name="Cavagnaro P."/>
            <person name="Yildiz M."/>
            <person name="Macko-Podgorni A."/>
            <person name="Moranska E."/>
            <person name="Grzebelus E."/>
            <person name="Grzebelus D."/>
            <person name="Ashrafi H."/>
            <person name="Zheng Z."/>
            <person name="Cheng S."/>
            <person name="Spooner D."/>
            <person name="Van Deynze A."/>
            <person name="Simon P."/>
        </authorList>
    </citation>
    <scope>NUCLEOTIDE SEQUENCE</scope>
    <source>
        <tissue evidence="9">Leaf</tissue>
    </source>
</reference>
<evidence type="ECO:0000256" key="5">
    <source>
        <dbReference type="ARBA" id="ARBA00023242"/>
    </source>
</evidence>
<dbReference type="Proteomes" id="UP000077755">
    <property type="component" value="Chromosome 8"/>
</dbReference>
<feature type="domain" description="Myb-like" evidence="7">
    <location>
        <begin position="372"/>
        <end position="424"/>
    </location>
</feature>
<dbReference type="SUPFAM" id="SSF46689">
    <property type="entry name" value="Homeodomain-like"/>
    <property type="match status" value="3"/>
</dbReference>
<evidence type="ECO:0000256" key="3">
    <source>
        <dbReference type="ARBA" id="ARBA00023125"/>
    </source>
</evidence>
<evidence type="ECO:0000313" key="10">
    <source>
        <dbReference type="Proteomes" id="UP000077755"/>
    </source>
</evidence>
<dbReference type="CDD" id="cd00167">
    <property type="entry name" value="SANT"/>
    <property type="match status" value="3"/>
</dbReference>
<dbReference type="InterPro" id="IPR001005">
    <property type="entry name" value="SANT/Myb"/>
</dbReference>
<dbReference type="SMART" id="SM00717">
    <property type="entry name" value="SANT"/>
    <property type="match status" value="5"/>
</dbReference>
<dbReference type="Pfam" id="PF00249">
    <property type="entry name" value="Myb_DNA-binding"/>
    <property type="match status" value="4"/>
</dbReference>
<feature type="domain" description="Myb-like" evidence="7">
    <location>
        <begin position="530"/>
        <end position="580"/>
    </location>
</feature>
<dbReference type="Gene3D" id="1.10.10.60">
    <property type="entry name" value="Homeodomain-like"/>
    <property type="match status" value="5"/>
</dbReference>
<organism evidence="9 10">
    <name type="scientific">Daucus carota subsp. sativus</name>
    <name type="common">Carrot</name>
    <dbReference type="NCBI Taxonomy" id="79200"/>
    <lineage>
        <taxon>Eukaryota</taxon>
        <taxon>Viridiplantae</taxon>
        <taxon>Streptophyta</taxon>
        <taxon>Embryophyta</taxon>
        <taxon>Tracheophyta</taxon>
        <taxon>Spermatophyta</taxon>
        <taxon>Magnoliopsida</taxon>
        <taxon>eudicotyledons</taxon>
        <taxon>Gunneridae</taxon>
        <taxon>Pentapetalae</taxon>
        <taxon>asterids</taxon>
        <taxon>campanulids</taxon>
        <taxon>Apiales</taxon>
        <taxon>Apiaceae</taxon>
        <taxon>Apioideae</taxon>
        <taxon>Scandiceae</taxon>
        <taxon>Daucinae</taxon>
        <taxon>Daucus</taxon>
        <taxon>Daucus sect. Daucus</taxon>
    </lineage>
</organism>
<evidence type="ECO:0000256" key="6">
    <source>
        <dbReference type="SAM" id="MobiDB-lite"/>
    </source>
</evidence>
<reference evidence="9" key="2">
    <citation type="submission" date="2022-03" db="EMBL/GenBank/DDBJ databases">
        <title>Draft title - Genomic analysis of global carrot germplasm unveils the trajectory of domestication and the origin of high carotenoid orange carrot.</title>
        <authorList>
            <person name="Iorizzo M."/>
            <person name="Ellison S."/>
            <person name="Senalik D."/>
            <person name="Macko-Podgorni A."/>
            <person name="Grzebelus D."/>
            <person name="Bostan H."/>
            <person name="Rolling W."/>
            <person name="Curaba J."/>
            <person name="Simon P."/>
        </authorList>
    </citation>
    <scope>NUCLEOTIDE SEQUENCE</scope>
    <source>
        <tissue evidence="9">Leaf</tissue>
    </source>
</reference>
<feature type="domain" description="HTH myb-type" evidence="8">
    <location>
        <begin position="425"/>
        <end position="480"/>
    </location>
</feature>
<dbReference type="EMBL" id="CP093350">
    <property type="protein sequence ID" value="WOH11135.1"/>
    <property type="molecule type" value="Genomic_DNA"/>
</dbReference>
<dbReference type="GO" id="GO:0001006">
    <property type="term" value="F:RNA polymerase III type 3 promoter sequence-specific DNA binding"/>
    <property type="evidence" value="ECO:0007669"/>
    <property type="project" value="TreeGrafter"/>
</dbReference>
<feature type="domain" description="Myb-like" evidence="7">
    <location>
        <begin position="425"/>
        <end position="476"/>
    </location>
</feature>
<dbReference type="PROSITE" id="PS51294">
    <property type="entry name" value="HTH_MYB"/>
    <property type="match status" value="3"/>
</dbReference>
<evidence type="ECO:0000256" key="1">
    <source>
        <dbReference type="ARBA" id="ARBA00004123"/>
    </source>
</evidence>
<feature type="compositionally biased region" description="Low complexity" evidence="6">
    <location>
        <begin position="716"/>
        <end position="725"/>
    </location>
</feature>
<evidence type="ECO:0000313" key="9">
    <source>
        <dbReference type="EMBL" id="WOH11135.1"/>
    </source>
</evidence>
<gene>
    <name evidence="9" type="ORF">DCAR_0830614</name>
</gene>
<keyword evidence="2" id="KW-0805">Transcription regulation</keyword>
<evidence type="ECO:0000259" key="7">
    <source>
        <dbReference type="PROSITE" id="PS50090"/>
    </source>
</evidence>
<dbReference type="GO" id="GO:0005634">
    <property type="term" value="C:nucleus"/>
    <property type="evidence" value="ECO:0007669"/>
    <property type="project" value="UniProtKB-SubCell"/>
</dbReference>
<name>A0AAF1B9E8_DAUCS</name>
<feature type="domain" description="Myb-like" evidence="7">
    <location>
        <begin position="478"/>
        <end position="529"/>
    </location>
</feature>
<dbReference type="GO" id="GO:0000978">
    <property type="term" value="F:RNA polymerase II cis-regulatory region sequence-specific DNA binding"/>
    <property type="evidence" value="ECO:0007669"/>
    <property type="project" value="TreeGrafter"/>
</dbReference>
<dbReference type="GO" id="GO:0042795">
    <property type="term" value="P:snRNA transcription by RNA polymerase II"/>
    <property type="evidence" value="ECO:0007669"/>
    <property type="project" value="TreeGrafter"/>
</dbReference>
<accession>A0AAF1B9E8</accession>
<keyword evidence="3" id="KW-0238">DNA-binding</keyword>
<evidence type="ECO:0000256" key="4">
    <source>
        <dbReference type="ARBA" id="ARBA00023163"/>
    </source>
</evidence>
<sequence length="904" mass="103725">MAEELSDSDSDDFGLGEDMEALRRACSLGIGDYGGSSGVFLDDSSSESSDGDLELYKNIRARFSGGKDDQEPLNLKPICVLPPVSLDSDDDDCDGDFEILRDIQRRFSDDCKENCDGSVVTDLDKESLDCNVLDSGVCGQEIEADLVEPEVIDDCSPGREEETGLPKSAQAFLDAIKKNRLCQKYLRSKLMLVESRIEENVKLRNRVKALKGLQFACRRRTGLEVSQKKDALLQLVQGTKLRVNAKVNEKSTRVMRFAPCENDHVMNYKAMVEKFWESVNRNKWTKQDDVNLVKGIKQQFQDMLLQKTYENAEGFSDSNEFDSIVASISDHDITDENLNEFLPKVNWEQLASMYTKGRSGTECEARWLNCTNPLINKNSWTKSEEKKLLYIIQHKGISNWIDIASSLRTNRTPFQCLAHYQRSLNPSLLKQNWTEDEDEKLRAAVATYGESSWESVASVFEGRTGTQCSNRWTKALHPTRKRIGKWIPNEDKRLKVAVTFFGAKSWRKVAHYVPGRDHVQCRERWKNSLDPCVKLDYWTSEEDQRLEEAYEEFGPSWNKIASYVTQRTDNQCLRRWKVLFPEEFPKLQVARKIKKIALPSNFVDREARRPALGPSDFVHLQLLDSALEAKKTDSSKKRKRKSRQPVSSAKRTDSCERKSRKTFSSANNYVSKLRPAKQKKDAQQSCEGDKPPIPEVHPASKKSVWSRKKKTRSESSESFAAFSNSESKRKPCENESIDIKHKKVRNRMGIDATKKRKTLIPSLEKNILTEKVKEVQVHTESHETDVLSEHLDISIFGDCLQSPSRSPERMLLNGDVAEPFFRDNNDERPLRCSTPEILENLNPRASTVCRKRQRRLNSKQMRNVGYRDDMTVSSVSNQLRRSQRIEKLKLRPNKCYKYQSGECF</sequence>
<protein>
    <submittedName>
        <fullName evidence="9">Uncharacterized protein</fullName>
    </submittedName>
</protein>
<dbReference type="InterPro" id="IPR017930">
    <property type="entry name" value="Myb_dom"/>
</dbReference>
<dbReference type="GO" id="GO:0042796">
    <property type="term" value="P:snRNA transcription by RNA polymerase III"/>
    <property type="evidence" value="ECO:0007669"/>
    <property type="project" value="TreeGrafter"/>
</dbReference>